<dbReference type="GO" id="GO:0008171">
    <property type="term" value="F:O-methyltransferase activity"/>
    <property type="evidence" value="ECO:0007669"/>
    <property type="project" value="InterPro"/>
</dbReference>
<dbReference type="EMBL" id="BART01000745">
    <property type="protein sequence ID" value="GAG74550.1"/>
    <property type="molecule type" value="Genomic_DNA"/>
</dbReference>
<keyword evidence="3" id="KW-0949">S-adenosyl-L-methionine</keyword>
<keyword evidence="1" id="KW-0489">Methyltransferase</keyword>
<dbReference type="PROSITE" id="PS51682">
    <property type="entry name" value="SAM_OMT_I"/>
    <property type="match status" value="1"/>
</dbReference>
<gene>
    <name evidence="4" type="ORF">S01H4_02968</name>
    <name evidence="5" type="ORF">S01H4_03144</name>
</gene>
<evidence type="ECO:0000256" key="2">
    <source>
        <dbReference type="ARBA" id="ARBA00022679"/>
    </source>
</evidence>
<dbReference type="AlphaFoldDB" id="X1APU0"/>
<dbReference type="EMBL" id="BART01000689">
    <property type="protein sequence ID" value="GAG74303.1"/>
    <property type="molecule type" value="Genomic_DNA"/>
</dbReference>
<organism evidence="4">
    <name type="scientific">marine sediment metagenome</name>
    <dbReference type="NCBI Taxonomy" id="412755"/>
    <lineage>
        <taxon>unclassified sequences</taxon>
        <taxon>metagenomes</taxon>
        <taxon>ecological metagenomes</taxon>
    </lineage>
</organism>
<protein>
    <recommendedName>
        <fullName evidence="6">Methyltransferase domain-containing protein</fullName>
    </recommendedName>
</protein>
<dbReference type="Pfam" id="PF01596">
    <property type="entry name" value="Methyltransf_3"/>
    <property type="match status" value="1"/>
</dbReference>
<dbReference type="CDD" id="cd02440">
    <property type="entry name" value="AdoMet_MTases"/>
    <property type="match status" value="1"/>
</dbReference>
<keyword evidence="2" id="KW-0808">Transferase</keyword>
<accession>X1APU0</accession>
<dbReference type="GO" id="GO:0032259">
    <property type="term" value="P:methylation"/>
    <property type="evidence" value="ECO:0007669"/>
    <property type="project" value="UniProtKB-KW"/>
</dbReference>
<name>X1APU0_9ZZZZ</name>
<dbReference type="InterPro" id="IPR029063">
    <property type="entry name" value="SAM-dependent_MTases_sf"/>
</dbReference>
<evidence type="ECO:0000313" key="5">
    <source>
        <dbReference type="EMBL" id="GAG74550.1"/>
    </source>
</evidence>
<evidence type="ECO:0008006" key="6">
    <source>
        <dbReference type="Google" id="ProtNLM"/>
    </source>
</evidence>
<evidence type="ECO:0000256" key="1">
    <source>
        <dbReference type="ARBA" id="ARBA00022603"/>
    </source>
</evidence>
<dbReference type="Gene3D" id="3.40.50.150">
    <property type="entry name" value="Vaccinia Virus protein VP39"/>
    <property type="match status" value="1"/>
</dbReference>
<dbReference type="PANTHER" id="PTHR43167">
    <property type="entry name" value="PUTATIVE (AFU_ORTHOLOGUE AFUA_6G01830)-RELATED"/>
    <property type="match status" value="1"/>
</dbReference>
<reference evidence="4" key="1">
    <citation type="journal article" date="2014" name="Front. Microbiol.">
        <title>High frequency of phylogenetically diverse reductive dehalogenase-homologous genes in deep subseafloor sedimentary metagenomes.</title>
        <authorList>
            <person name="Kawai M."/>
            <person name="Futagami T."/>
            <person name="Toyoda A."/>
            <person name="Takaki Y."/>
            <person name="Nishi S."/>
            <person name="Hori S."/>
            <person name="Arai W."/>
            <person name="Tsubouchi T."/>
            <person name="Morono Y."/>
            <person name="Uchiyama I."/>
            <person name="Ito T."/>
            <person name="Fujiyama A."/>
            <person name="Inagaki F."/>
            <person name="Takami H."/>
        </authorList>
    </citation>
    <scope>NUCLEOTIDE SEQUENCE</scope>
    <source>
        <strain evidence="4">Expedition CK06-06</strain>
    </source>
</reference>
<sequence length="206" mass="23812">MLAGLKRNTALEKKLLAGLQKEAAFKKIPIIDLTTGRFLELACLLTDPKNILEIGCGNGFSSYFLIKNLKDGYYTGIDLNQDRVKRAERFIRSKFPKKQFKFLVGDALKLIPELQYNFDLVFIDAAKYEYPQYIKTLENKLESGALIIADNIFYKNKIFKRETVRHDLNSIKGIKEYIRYITDSDDFSSYFFDIGDGISVTRFIKK</sequence>
<dbReference type="SUPFAM" id="SSF53335">
    <property type="entry name" value="S-adenosyl-L-methionine-dependent methyltransferases"/>
    <property type="match status" value="1"/>
</dbReference>
<comment type="caution">
    <text evidence="4">The sequence shown here is derived from an EMBL/GenBank/DDBJ whole genome shotgun (WGS) entry which is preliminary data.</text>
</comment>
<proteinExistence type="predicted"/>
<dbReference type="InterPro" id="IPR002935">
    <property type="entry name" value="SAM_O-MeTrfase"/>
</dbReference>
<evidence type="ECO:0000313" key="4">
    <source>
        <dbReference type="EMBL" id="GAG74303.1"/>
    </source>
</evidence>
<evidence type="ECO:0000256" key="3">
    <source>
        <dbReference type="ARBA" id="ARBA00022691"/>
    </source>
</evidence>
<dbReference type="PANTHER" id="PTHR43167:SF1">
    <property type="entry name" value="PUTATIVE (AFU_ORTHOLOGUE AFUA_6G01830)-RELATED"/>
    <property type="match status" value="1"/>
</dbReference>